<dbReference type="RefSeq" id="WP_057662951.1">
    <property type="nucleotide sequence ID" value="NZ_JACIUV010000004.1"/>
</dbReference>
<dbReference type="EMBL" id="LDJH01000005">
    <property type="protein sequence ID" value="KRG60048.1"/>
    <property type="molecule type" value="Genomic_DNA"/>
</dbReference>
<feature type="chain" id="PRO_5006392906" description="DUF3106 domain-containing protein" evidence="1">
    <location>
        <begin position="27"/>
        <end position="166"/>
    </location>
</feature>
<dbReference type="OrthoDB" id="6054283at2"/>
<evidence type="ECO:0000313" key="4">
    <source>
        <dbReference type="Proteomes" id="UP000051254"/>
    </source>
</evidence>
<dbReference type="AlphaFoldDB" id="A0A0R0BS75"/>
<dbReference type="STRING" id="266128.ABB25_01905"/>
<gene>
    <name evidence="2" type="ORF">ABB25_01905</name>
    <name evidence="3" type="ORF">H4O09_09400</name>
</gene>
<reference evidence="2 4" key="1">
    <citation type="submission" date="2015-05" db="EMBL/GenBank/DDBJ databases">
        <title>Genome sequencing and analysis of members of genus Stenotrophomonas.</title>
        <authorList>
            <person name="Patil P.P."/>
            <person name="Midha S."/>
            <person name="Patil P.B."/>
        </authorList>
    </citation>
    <scope>NUCLEOTIDE SEQUENCE [LARGE SCALE GENOMIC DNA]</scope>
    <source>
        <strain evidence="2 4">DSM 17805</strain>
    </source>
</reference>
<dbReference type="InterPro" id="IPR021455">
    <property type="entry name" value="DUF3106"/>
</dbReference>
<evidence type="ECO:0000313" key="5">
    <source>
        <dbReference type="Proteomes" id="UP000550609"/>
    </source>
</evidence>
<keyword evidence="1" id="KW-0732">Signal</keyword>
<evidence type="ECO:0000313" key="3">
    <source>
        <dbReference type="EMBL" id="MBB1117260.1"/>
    </source>
</evidence>
<evidence type="ECO:0008006" key="6">
    <source>
        <dbReference type="Google" id="ProtNLM"/>
    </source>
</evidence>
<accession>A0A7W3YV88</accession>
<keyword evidence="4" id="KW-1185">Reference proteome</keyword>
<dbReference type="Proteomes" id="UP000550609">
    <property type="component" value="Unassembled WGS sequence"/>
</dbReference>
<comment type="caution">
    <text evidence="2">The sequence shown here is derived from an EMBL/GenBank/DDBJ whole genome shotgun (WGS) entry which is preliminary data.</text>
</comment>
<name>A0A0R0BS75_9GAMM</name>
<organism evidence="2 4">
    <name type="scientific">Stenotrophomonas koreensis</name>
    <dbReference type="NCBI Taxonomy" id="266128"/>
    <lineage>
        <taxon>Bacteria</taxon>
        <taxon>Pseudomonadati</taxon>
        <taxon>Pseudomonadota</taxon>
        <taxon>Gammaproteobacteria</taxon>
        <taxon>Lysobacterales</taxon>
        <taxon>Lysobacteraceae</taxon>
        <taxon>Stenotrophomonas</taxon>
    </lineage>
</organism>
<dbReference type="Proteomes" id="UP000051254">
    <property type="component" value="Unassembled WGS sequence"/>
</dbReference>
<evidence type="ECO:0000313" key="2">
    <source>
        <dbReference type="EMBL" id="KRG60048.1"/>
    </source>
</evidence>
<dbReference type="Pfam" id="PF11304">
    <property type="entry name" value="DUF3106"/>
    <property type="match status" value="1"/>
</dbReference>
<dbReference type="PATRIC" id="fig|266128.3.peg.2029"/>
<proteinExistence type="predicted"/>
<accession>A0A0R0BS75</accession>
<reference evidence="3 5" key="2">
    <citation type="submission" date="2020-08" db="EMBL/GenBank/DDBJ databases">
        <title>Stenotrophomonas sp. W1S232.</title>
        <authorList>
            <person name="Deng Y."/>
        </authorList>
    </citation>
    <scope>NUCLEOTIDE SEQUENCE [LARGE SCALE GENOMIC DNA]</scope>
    <source>
        <strain evidence="3 5">W1S232</strain>
    </source>
</reference>
<dbReference type="EMBL" id="JACIUV010000004">
    <property type="protein sequence ID" value="MBB1117260.1"/>
    <property type="molecule type" value="Genomic_DNA"/>
</dbReference>
<feature type="signal peptide" evidence="1">
    <location>
        <begin position="1"/>
        <end position="26"/>
    </location>
</feature>
<sequence>MVRSLRARWTGLMVAMLALIPAVVSASTAASKQQLQAWQQQYQQLPAAERQRIQAAWRQYQQLPLPQQQQLQRSFSGLDQLHRTGWRLGPRLGRHWPGLQPLFAYVDPVQREALLQLLHGLDEPSLQRLIRLAQRTAPEQRQVLRDTLLQQPAAHRAAWLRQQAGS</sequence>
<protein>
    <recommendedName>
        <fullName evidence="6">DUF3106 domain-containing protein</fullName>
    </recommendedName>
</protein>
<evidence type="ECO:0000256" key="1">
    <source>
        <dbReference type="SAM" id="SignalP"/>
    </source>
</evidence>